<dbReference type="HOGENOM" id="CLU_1827978_0_0_1"/>
<dbReference type="Proteomes" id="UP000008810">
    <property type="component" value="Chromosome 4"/>
</dbReference>
<reference evidence="2" key="3">
    <citation type="submission" date="2018-08" db="UniProtKB">
        <authorList>
            <consortium name="EnsemblPlants"/>
        </authorList>
    </citation>
    <scope>IDENTIFICATION</scope>
    <source>
        <strain evidence="2">cv. Bd21</strain>
    </source>
</reference>
<dbReference type="AlphaFoldDB" id="I1IHH3"/>
<keyword evidence="3" id="KW-1185">Reference proteome</keyword>
<evidence type="ECO:0000313" key="1">
    <source>
        <dbReference type="EMBL" id="KQJ86309.1"/>
    </source>
</evidence>
<evidence type="ECO:0000313" key="3">
    <source>
        <dbReference type="Proteomes" id="UP000008810"/>
    </source>
</evidence>
<dbReference type="Gramene" id="KQJ86309">
    <property type="protein sequence ID" value="KQJ86309"/>
    <property type="gene ID" value="BRADI_4g04600v3"/>
</dbReference>
<dbReference type="InParanoid" id="I1IHH3"/>
<protein>
    <submittedName>
        <fullName evidence="1 2">Uncharacterized protein</fullName>
    </submittedName>
</protein>
<dbReference type="EnsemblPlants" id="KQJ86309">
    <property type="protein sequence ID" value="KQJ86309"/>
    <property type="gene ID" value="BRADI_4g04600v3"/>
</dbReference>
<dbReference type="OrthoDB" id="9049654at2759"/>
<gene>
    <name evidence="1" type="ORF">BRADI_4g04600v3</name>
</gene>
<proteinExistence type="predicted"/>
<sequence length="141" mass="14486">MAAESNPGSSLPVNLGPTIQLPRVQVTTLPSVQDVSQVPPFEVVIQPPPVFLVLPGSVLAAPRLATTAANTKAAESNYSRSLPLEAEADIQPRPAGLQVQDPGLGDDRVITIPMPSVVVQVLPSGGIIPGAVNTEAVTGKN</sequence>
<reference evidence="1" key="2">
    <citation type="submission" date="2017-06" db="EMBL/GenBank/DDBJ databases">
        <title>WGS assembly of Brachypodium distachyon.</title>
        <authorList>
            <consortium name="The International Brachypodium Initiative"/>
            <person name="Lucas S."/>
            <person name="Harmon-Smith M."/>
            <person name="Lail K."/>
            <person name="Tice H."/>
            <person name="Grimwood J."/>
            <person name="Bruce D."/>
            <person name="Barry K."/>
            <person name="Shu S."/>
            <person name="Lindquist E."/>
            <person name="Wang M."/>
            <person name="Pitluck S."/>
            <person name="Vogel J.P."/>
            <person name="Garvin D.F."/>
            <person name="Mockler T.C."/>
            <person name="Schmutz J."/>
            <person name="Rokhsar D."/>
            <person name="Bevan M.W."/>
        </authorList>
    </citation>
    <scope>NUCLEOTIDE SEQUENCE</scope>
    <source>
        <strain evidence="1">Bd21</strain>
    </source>
</reference>
<evidence type="ECO:0000313" key="2">
    <source>
        <dbReference type="EnsemblPlants" id="KQJ86309"/>
    </source>
</evidence>
<organism evidence="1">
    <name type="scientific">Brachypodium distachyon</name>
    <name type="common">Purple false brome</name>
    <name type="synonym">Trachynia distachya</name>
    <dbReference type="NCBI Taxonomy" id="15368"/>
    <lineage>
        <taxon>Eukaryota</taxon>
        <taxon>Viridiplantae</taxon>
        <taxon>Streptophyta</taxon>
        <taxon>Embryophyta</taxon>
        <taxon>Tracheophyta</taxon>
        <taxon>Spermatophyta</taxon>
        <taxon>Magnoliopsida</taxon>
        <taxon>Liliopsida</taxon>
        <taxon>Poales</taxon>
        <taxon>Poaceae</taxon>
        <taxon>BOP clade</taxon>
        <taxon>Pooideae</taxon>
        <taxon>Stipodae</taxon>
        <taxon>Brachypodieae</taxon>
        <taxon>Brachypodium</taxon>
    </lineage>
</organism>
<name>I1IHH3_BRADI</name>
<reference evidence="1 2" key="1">
    <citation type="journal article" date="2010" name="Nature">
        <title>Genome sequencing and analysis of the model grass Brachypodium distachyon.</title>
        <authorList>
            <consortium name="International Brachypodium Initiative"/>
        </authorList>
    </citation>
    <scope>NUCLEOTIDE SEQUENCE [LARGE SCALE GENOMIC DNA]</scope>
    <source>
        <strain evidence="1 2">Bd21</strain>
    </source>
</reference>
<accession>I1IHH3</accession>
<dbReference type="EMBL" id="CM000883">
    <property type="protein sequence ID" value="KQJ86309.1"/>
    <property type="molecule type" value="Genomic_DNA"/>
</dbReference>